<keyword evidence="4" id="KW-0648">Protein biosynthesis</keyword>
<keyword evidence="5" id="KW-0342">GTP-binding</keyword>
<accession>A0A382MVM7</accession>
<sequence>MTTKEPEQSNQEEKKGPIALPLVLSVGELSEILDESPIEIIKSLIKLGIMATVNEEIDFAIAARVAQSFNYQVLKPKESVDNSSALNVGSEIDTHEKNKGETRAPVITVLGHVDHGKTTLLDAIRQSNEVSKEQGGITQKIGAYQIKHNKSTMTFIDTPGHEAFSSMRISGTSVTDIVVLVVAADDGLMPQTIESINHAKNASVPMIIAVNKIDLDGANIDKIKAQLAEHEVIVEDLGGEVICVPVSALNKKGIDELLESINLLSEINELEANSNLPGMGVVIESYSDPQKGPMSTVLVKSGSFFLGDLLVVGTISGKIRQMIDGFGEKIDVAKPSTPTLIMGLPGINKVGDIVEVVNNEKKVRK</sequence>
<organism evidence="7">
    <name type="scientific">marine metagenome</name>
    <dbReference type="NCBI Taxonomy" id="408172"/>
    <lineage>
        <taxon>unclassified sequences</taxon>
        <taxon>metagenomes</taxon>
        <taxon>ecological metagenomes</taxon>
    </lineage>
</organism>
<dbReference type="PANTHER" id="PTHR43381:SF5">
    <property type="entry name" value="TR-TYPE G DOMAIN-CONTAINING PROTEIN"/>
    <property type="match status" value="1"/>
</dbReference>
<reference evidence="7" key="1">
    <citation type="submission" date="2018-05" db="EMBL/GenBank/DDBJ databases">
        <authorList>
            <person name="Lanie J.A."/>
            <person name="Ng W.-L."/>
            <person name="Kazmierczak K.M."/>
            <person name="Andrzejewski T.M."/>
            <person name="Davidsen T.M."/>
            <person name="Wayne K.J."/>
            <person name="Tettelin H."/>
            <person name="Glass J.I."/>
            <person name="Rusch D."/>
            <person name="Podicherti R."/>
            <person name="Tsui H.-C.T."/>
            <person name="Winkler M.E."/>
        </authorList>
    </citation>
    <scope>NUCLEOTIDE SEQUENCE</scope>
</reference>
<dbReference type="InterPro" id="IPR053905">
    <property type="entry name" value="EF-G-like_DII"/>
</dbReference>
<dbReference type="GO" id="GO:0003924">
    <property type="term" value="F:GTPase activity"/>
    <property type="evidence" value="ECO:0007669"/>
    <property type="project" value="InterPro"/>
</dbReference>
<dbReference type="InterPro" id="IPR006847">
    <property type="entry name" value="IF2_N"/>
</dbReference>
<keyword evidence="2" id="KW-0396">Initiation factor</keyword>
<dbReference type="PROSITE" id="PS51722">
    <property type="entry name" value="G_TR_2"/>
    <property type="match status" value="1"/>
</dbReference>
<protein>
    <recommendedName>
        <fullName evidence="6">Tr-type G domain-containing protein</fullName>
    </recommendedName>
</protein>
<dbReference type="InterPro" id="IPR027417">
    <property type="entry name" value="P-loop_NTPase"/>
</dbReference>
<feature type="non-terminal residue" evidence="7">
    <location>
        <position position="365"/>
    </location>
</feature>
<dbReference type="AlphaFoldDB" id="A0A382MVM7"/>
<dbReference type="InterPro" id="IPR009000">
    <property type="entry name" value="Transl_B-barrel_sf"/>
</dbReference>
<dbReference type="SUPFAM" id="SSF50447">
    <property type="entry name" value="Translation proteins"/>
    <property type="match status" value="1"/>
</dbReference>
<dbReference type="Pfam" id="PF04760">
    <property type="entry name" value="IF2_N"/>
    <property type="match status" value="1"/>
</dbReference>
<evidence type="ECO:0000259" key="6">
    <source>
        <dbReference type="PROSITE" id="PS51722"/>
    </source>
</evidence>
<dbReference type="InterPro" id="IPR000795">
    <property type="entry name" value="T_Tr_GTP-bd_dom"/>
</dbReference>
<comment type="similarity">
    <text evidence="1">Belongs to the TRAFAC class translation factor GTPase superfamily. Classic translation factor GTPase family. IF-2 subfamily.</text>
</comment>
<evidence type="ECO:0000256" key="3">
    <source>
        <dbReference type="ARBA" id="ARBA00022741"/>
    </source>
</evidence>
<dbReference type="InterPro" id="IPR015760">
    <property type="entry name" value="TIF_IF2"/>
</dbReference>
<dbReference type="GO" id="GO:0005829">
    <property type="term" value="C:cytosol"/>
    <property type="evidence" value="ECO:0007669"/>
    <property type="project" value="TreeGrafter"/>
</dbReference>
<evidence type="ECO:0000256" key="2">
    <source>
        <dbReference type="ARBA" id="ARBA00022540"/>
    </source>
</evidence>
<evidence type="ECO:0000256" key="5">
    <source>
        <dbReference type="ARBA" id="ARBA00023134"/>
    </source>
</evidence>
<name>A0A382MVM7_9ZZZZ</name>
<dbReference type="EMBL" id="UINC01096265">
    <property type="protein sequence ID" value="SVC53014.1"/>
    <property type="molecule type" value="Genomic_DNA"/>
</dbReference>
<dbReference type="InterPro" id="IPR005225">
    <property type="entry name" value="Small_GTP-bd"/>
</dbReference>
<dbReference type="Pfam" id="PF22042">
    <property type="entry name" value="EF-G_D2"/>
    <property type="match status" value="1"/>
</dbReference>
<evidence type="ECO:0000256" key="1">
    <source>
        <dbReference type="ARBA" id="ARBA00007733"/>
    </source>
</evidence>
<dbReference type="SUPFAM" id="SSF52540">
    <property type="entry name" value="P-loop containing nucleoside triphosphate hydrolases"/>
    <property type="match status" value="1"/>
</dbReference>
<dbReference type="Pfam" id="PF00009">
    <property type="entry name" value="GTP_EFTU"/>
    <property type="match status" value="1"/>
</dbReference>
<proteinExistence type="inferred from homology"/>
<dbReference type="Gene3D" id="2.40.30.10">
    <property type="entry name" value="Translation factors"/>
    <property type="match status" value="1"/>
</dbReference>
<dbReference type="GO" id="GO:0003743">
    <property type="term" value="F:translation initiation factor activity"/>
    <property type="evidence" value="ECO:0007669"/>
    <property type="project" value="UniProtKB-KW"/>
</dbReference>
<evidence type="ECO:0000256" key="4">
    <source>
        <dbReference type="ARBA" id="ARBA00022917"/>
    </source>
</evidence>
<feature type="domain" description="Tr-type G" evidence="6">
    <location>
        <begin position="102"/>
        <end position="269"/>
    </location>
</feature>
<dbReference type="NCBIfam" id="TIGR00231">
    <property type="entry name" value="small_GTP"/>
    <property type="match status" value="1"/>
</dbReference>
<evidence type="ECO:0000313" key="7">
    <source>
        <dbReference type="EMBL" id="SVC53014.1"/>
    </source>
</evidence>
<gene>
    <name evidence="7" type="ORF">METZ01_LOCUS305868</name>
</gene>
<dbReference type="PANTHER" id="PTHR43381">
    <property type="entry name" value="TRANSLATION INITIATION FACTOR IF-2-RELATED"/>
    <property type="match status" value="1"/>
</dbReference>
<dbReference type="CDD" id="cd01887">
    <property type="entry name" value="IF2_eIF5B"/>
    <property type="match status" value="1"/>
</dbReference>
<dbReference type="Gene3D" id="3.40.50.300">
    <property type="entry name" value="P-loop containing nucleotide triphosphate hydrolases"/>
    <property type="match status" value="1"/>
</dbReference>
<keyword evidence="3" id="KW-0547">Nucleotide-binding</keyword>
<dbReference type="GO" id="GO:0005525">
    <property type="term" value="F:GTP binding"/>
    <property type="evidence" value="ECO:0007669"/>
    <property type="project" value="UniProtKB-KW"/>
</dbReference>
<dbReference type="FunFam" id="3.40.50.300:FF:000019">
    <property type="entry name" value="Translation initiation factor IF-2"/>
    <property type="match status" value="1"/>
</dbReference>